<protein>
    <submittedName>
        <fullName evidence="1">Uncharacterized protein</fullName>
    </submittedName>
</protein>
<keyword evidence="2" id="KW-1185">Reference proteome</keyword>
<dbReference type="EMBL" id="MU001631">
    <property type="protein sequence ID" value="KAF2487402.1"/>
    <property type="molecule type" value="Genomic_DNA"/>
</dbReference>
<sequence>MQPRITTRCQHPFSPIEDLFSDWKAGRLTLYAAAVHPRLIMVEPSLAPPHTTHYIPLISLVIVRSPKSVFHPSHGNRSDGGEASAHCILQSLTLSTLVTKPQTAKPVAFGKCRVDDDARKKASEVFTCAIWAAGRDVYVFGTSSFFPPRHKTR</sequence>
<proteinExistence type="predicted"/>
<evidence type="ECO:0000313" key="2">
    <source>
        <dbReference type="Proteomes" id="UP000799767"/>
    </source>
</evidence>
<gene>
    <name evidence="1" type="ORF">BDY17DRAFT_10792</name>
</gene>
<organism evidence="1 2">
    <name type="scientific">Neohortaea acidophila</name>
    <dbReference type="NCBI Taxonomy" id="245834"/>
    <lineage>
        <taxon>Eukaryota</taxon>
        <taxon>Fungi</taxon>
        <taxon>Dikarya</taxon>
        <taxon>Ascomycota</taxon>
        <taxon>Pezizomycotina</taxon>
        <taxon>Dothideomycetes</taxon>
        <taxon>Dothideomycetidae</taxon>
        <taxon>Mycosphaerellales</taxon>
        <taxon>Teratosphaeriaceae</taxon>
        <taxon>Neohortaea</taxon>
    </lineage>
</organism>
<dbReference type="AlphaFoldDB" id="A0A6A6Q526"/>
<name>A0A6A6Q526_9PEZI</name>
<evidence type="ECO:0000313" key="1">
    <source>
        <dbReference type="EMBL" id="KAF2487402.1"/>
    </source>
</evidence>
<dbReference type="GeneID" id="54470171"/>
<dbReference type="Proteomes" id="UP000799767">
    <property type="component" value="Unassembled WGS sequence"/>
</dbReference>
<accession>A0A6A6Q526</accession>
<dbReference type="RefSeq" id="XP_033593971.1">
    <property type="nucleotide sequence ID" value="XM_033729169.1"/>
</dbReference>
<reference evidence="1" key="1">
    <citation type="journal article" date="2020" name="Stud. Mycol.">
        <title>101 Dothideomycetes genomes: a test case for predicting lifestyles and emergence of pathogens.</title>
        <authorList>
            <person name="Haridas S."/>
            <person name="Albert R."/>
            <person name="Binder M."/>
            <person name="Bloem J."/>
            <person name="Labutti K."/>
            <person name="Salamov A."/>
            <person name="Andreopoulos B."/>
            <person name="Baker S."/>
            <person name="Barry K."/>
            <person name="Bills G."/>
            <person name="Bluhm B."/>
            <person name="Cannon C."/>
            <person name="Castanera R."/>
            <person name="Culley D."/>
            <person name="Daum C."/>
            <person name="Ezra D."/>
            <person name="Gonzalez J."/>
            <person name="Henrissat B."/>
            <person name="Kuo A."/>
            <person name="Liang C."/>
            <person name="Lipzen A."/>
            <person name="Lutzoni F."/>
            <person name="Magnuson J."/>
            <person name="Mondo S."/>
            <person name="Nolan M."/>
            <person name="Ohm R."/>
            <person name="Pangilinan J."/>
            <person name="Park H.-J."/>
            <person name="Ramirez L."/>
            <person name="Alfaro M."/>
            <person name="Sun H."/>
            <person name="Tritt A."/>
            <person name="Yoshinaga Y."/>
            <person name="Zwiers L.-H."/>
            <person name="Turgeon B."/>
            <person name="Goodwin S."/>
            <person name="Spatafora J."/>
            <person name="Crous P."/>
            <person name="Grigoriev I."/>
        </authorList>
    </citation>
    <scope>NUCLEOTIDE SEQUENCE</scope>
    <source>
        <strain evidence="1">CBS 113389</strain>
    </source>
</reference>